<feature type="region of interest" description="Disordered" evidence="1">
    <location>
        <begin position="230"/>
        <end position="254"/>
    </location>
</feature>
<dbReference type="InterPro" id="IPR018768">
    <property type="entry name" value="DUF2344"/>
</dbReference>
<evidence type="ECO:0000256" key="1">
    <source>
        <dbReference type="SAM" id="MobiDB-lite"/>
    </source>
</evidence>
<dbReference type="NCBIfam" id="TIGR03936">
    <property type="entry name" value="sam_1_link_chp"/>
    <property type="match status" value="1"/>
</dbReference>
<organism evidence="3 4">
    <name type="scientific">Aeromicrobium wangtongii</name>
    <dbReference type="NCBI Taxonomy" id="2969247"/>
    <lineage>
        <taxon>Bacteria</taxon>
        <taxon>Bacillati</taxon>
        <taxon>Actinomycetota</taxon>
        <taxon>Actinomycetes</taxon>
        <taxon>Propionibacteriales</taxon>
        <taxon>Nocardioidaceae</taxon>
        <taxon>Aeromicrobium</taxon>
    </lineage>
</organism>
<evidence type="ECO:0000259" key="2">
    <source>
        <dbReference type="Pfam" id="PF10105"/>
    </source>
</evidence>
<dbReference type="RefSeq" id="WP_232398630.1">
    <property type="nucleotide sequence ID" value="NZ_CP102173.1"/>
</dbReference>
<name>A0ABY5MDL3_9ACTN</name>
<dbReference type="Pfam" id="PF10105">
    <property type="entry name" value="DUF2344"/>
    <property type="match status" value="1"/>
</dbReference>
<proteinExistence type="predicted"/>
<reference evidence="3 4" key="1">
    <citation type="submission" date="2022-08" db="EMBL/GenBank/DDBJ databases">
        <title>novel species in genus Aeromicrobium.</title>
        <authorList>
            <person name="Ye L."/>
        </authorList>
    </citation>
    <scope>NUCLEOTIDE SEQUENCE [LARGE SCALE GENOMIC DNA]</scope>
    <source>
        <strain evidence="4">zg-Y1379</strain>
    </source>
</reference>
<dbReference type="EMBL" id="CP102173">
    <property type="protein sequence ID" value="UUP14773.1"/>
    <property type="molecule type" value="Genomic_DNA"/>
</dbReference>
<sequence>MTTLEGTPNPEAPNPQLPIVQKLRIRYAKRGRLRFTSHRDFARAFERAVRRAGIPIGFSSGFTPHPKISYANASPTGAASEAEYLEIGMTSPCDADEVRRLLDEALPPGLDIVDVVVARPGALADRLEGSEWQIVLPGVTGEHAQSAVDGFLSADEVLIERMMKKGLRTLDCRAAVLRLSARSGETQAGACAILDVVVRHDTPSIRPDDVLAGLRSSGGLELEQTPIATRLAQGPLDPEEGSVGDPLAFDRDAS</sequence>
<protein>
    <submittedName>
        <fullName evidence="3">TIGR03936 family radical SAM-associated protein</fullName>
    </submittedName>
</protein>
<accession>A0ABY5MDL3</accession>
<gene>
    <name evidence="3" type="ORF">NQV15_05535</name>
</gene>
<evidence type="ECO:0000313" key="3">
    <source>
        <dbReference type="EMBL" id="UUP14773.1"/>
    </source>
</evidence>
<keyword evidence="4" id="KW-1185">Reference proteome</keyword>
<feature type="domain" description="DUF2344" evidence="2">
    <location>
        <begin position="22"/>
        <end position="207"/>
    </location>
</feature>
<dbReference type="Proteomes" id="UP001316184">
    <property type="component" value="Chromosome"/>
</dbReference>
<evidence type="ECO:0000313" key="4">
    <source>
        <dbReference type="Proteomes" id="UP001316184"/>
    </source>
</evidence>